<organism evidence="2 3">
    <name type="scientific">Liparis tanakae</name>
    <name type="common">Tanaka's snailfish</name>
    <dbReference type="NCBI Taxonomy" id="230148"/>
    <lineage>
        <taxon>Eukaryota</taxon>
        <taxon>Metazoa</taxon>
        <taxon>Chordata</taxon>
        <taxon>Craniata</taxon>
        <taxon>Vertebrata</taxon>
        <taxon>Euteleostomi</taxon>
        <taxon>Actinopterygii</taxon>
        <taxon>Neopterygii</taxon>
        <taxon>Teleostei</taxon>
        <taxon>Neoteleostei</taxon>
        <taxon>Acanthomorphata</taxon>
        <taxon>Eupercaria</taxon>
        <taxon>Perciformes</taxon>
        <taxon>Cottioidei</taxon>
        <taxon>Cottales</taxon>
        <taxon>Liparidae</taxon>
        <taxon>Liparis</taxon>
    </lineage>
</organism>
<proteinExistence type="predicted"/>
<keyword evidence="3" id="KW-1185">Reference proteome</keyword>
<protein>
    <submittedName>
        <fullName evidence="2">Uncharacterized protein</fullName>
    </submittedName>
</protein>
<accession>A0A4Z2EXV8</accession>
<comment type="caution">
    <text evidence="2">The sequence shown here is derived from an EMBL/GenBank/DDBJ whole genome shotgun (WGS) entry which is preliminary data.</text>
</comment>
<dbReference type="Proteomes" id="UP000314294">
    <property type="component" value="Unassembled WGS sequence"/>
</dbReference>
<dbReference type="AlphaFoldDB" id="A0A4Z2EXV8"/>
<gene>
    <name evidence="2" type="ORF">EYF80_056158</name>
</gene>
<evidence type="ECO:0000313" key="3">
    <source>
        <dbReference type="Proteomes" id="UP000314294"/>
    </source>
</evidence>
<name>A0A4Z2EXV8_9TELE</name>
<evidence type="ECO:0000256" key="1">
    <source>
        <dbReference type="SAM" id="MobiDB-lite"/>
    </source>
</evidence>
<sequence>MGLETGDVMLAPRHQTPRGPGTFSPRLAEHMETFSPAHLAPAPLCGATSHAESFREGRLEMILAFSAELKKPASEAQSDLPGFFFCSLF</sequence>
<evidence type="ECO:0000313" key="2">
    <source>
        <dbReference type="EMBL" id="TNN33679.1"/>
    </source>
</evidence>
<dbReference type="EMBL" id="SRLO01002164">
    <property type="protein sequence ID" value="TNN33679.1"/>
    <property type="molecule type" value="Genomic_DNA"/>
</dbReference>
<feature type="region of interest" description="Disordered" evidence="1">
    <location>
        <begin position="1"/>
        <end position="26"/>
    </location>
</feature>
<reference evidence="2 3" key="1">
    <citation type="submission" date="2019-03" db="EMBL/GenBank/DDBJ databases">
        <title>First draft genome of Liparis tanakae, snailfish: a comprehensive survey of snailfish specific genes.</title>
        <authorList>
            <person name="Kim W."/>
            <person name="Song I."/>
            <person name="Jeong J.-H."/>
            <person name="Kim D."/>
            <person name="Kim S."/>
            <person name="Ryu S."/>
            <person name="Song J.Y."/>
            <person name="Lee S.K."/>
        </authorList>
    </citation>
    <scope>NUCLEOTIDE SEQUENCE [LARGE SCALE GENOMIC DNA]</scope>
    <source>
        <tissue evidence="2">Muscle</tissue>
    </source>
</reference>